<protein>
    <submittedName>
        <fullName evidence="1">Uncharacterized protein</fullName>
    </submittedName>
</protein>
<reference evidence="1" key="2">
    <citation type="journal article" date="2015" name="Data Brief">
        <title>Shoot transcriptome of the giant reed, Arundo donax.</title>
        <authorList>
            <person name="Barrero R.A."/>
            <person name="Guerrero F.D."/>
            <person name="Moolhuijzen P."/>
            <person name="Goolsby J.A."/>
            <person name="Tidwell J."/>
            <person name="Bellgard S.E."/>
            <person name="Bellgard M.I."/>
        </authorList>
    </citation>
    <scope>NUCLEOTIDE SEQUENCE</scope>
    <source>
        <tissue evidence="1">Shoot tissue taken approximately 20 cm above the soil surface</tissue>
    </source>
</reference>
<proteinExistence type="predicted"/>
<organism evidence="1">
    <name type="scientific">Arundo donax</name>
    <name type="common">Giant reed</name>
    <name type="synonym">Donax arundinaceus</name>
    <dbReference type="NCBI Taxonomy" id="35708"/>
    <lineage>
        <taxon>Eukaryota</taxon>
        <taxon>Viridiplantae</taxon>
        <taxon>Streptophyta</taxon>
        <taxon>Embryophyta</taxon>
        <taxon>Tracheophyta</taxon>
        <taxon>Spermatophyta</taxon>
        <taxon>Magnoliopsida</taxon>
        <taxon>Liliopsida</taxon>
        <taxon>Poales</taxon>
        <taxon>Poaceae</taxon>
        <taxon>PACMAD clade</taxon>
        <taxon>Arundinoideae</taxon>
        <taxon>Arundineae</taxon>
        <taxon>Arundo</taxon>
    </lineage>
</organism>
<dbReference type="EMBL" id="GBRH01241228">
    <property type="protein sequence ID" value="JAD56667.1"/>
    <property type="molecule type" value="Transcribed_RNA"/>
</dbReference>
<accession>A0A0A9BBK6</accession>
<dbReference type="AlphaFoldDB" id="A0A0A9BBK6"/>
<sequence length="33" mass="3772">MTSCQNLIFRVPTTSTLGYSAFHLDFLYSIELC</sequence>
<reference evidence="1" key="1">
    <citation type="submission" date="2014-09" db="EMBL/GenBank/DDBJ databases">
        <authorList>
            <person name="Magalhaes I.L.F."/>
            <person name="Oliveira U."/>
            <person name="Santos F.R."/>
            <person name="Vidigal T.H.D.A."/>
            <person name="Brescovit A.D."/>
            <person name="Santos A.J."/>
        </authorList>
    </citation>
    <scope>NUCLEOTIDE SEQUENCE</scope>
    <source>
        <tissue evidence="1">Shoot tissue taken approximately 20 cm above the soil surface</tissue>
    </source>
</reference>
<evidence type="ECO:0000313" key="1">
    <source>
        <dbReference type="EMBL" id="JAD56667.1"/>
    </source>
</evidence>
<name>A0A0A9BBK6_ARUDO</name>